<feature type="compositionally biased region" description="Low complexity" evidence="1">
    <location>
        <begin position="809"/>
        <end position="826"/>
    </location>
</feature>
<dbReference type="Proteomes" id="UP000476176">
    <property type="component" value="Unassembled WGS sequence"/>
</dbReference>
<feature type="compositionally biased region" description="Polar residues" evidence="1">
    <location>
        <begin position="518"/>
        <end position="531"/>
    </location>
</feature>
<protein>
    <recommendedName>
        <fullName evidence="2">Heterogeneous nuclear ribonucleoprotein Q acidic domain-containing protein</fullName>
    </recommendedName>
</protein>
<evidence type="ECO:0000256" key="1">
    <source>
        <dbReference type="SAM" id="MobiDB-lite"/>
    </source>
</evidence>
<gene>
    <name evidence="4" type="ORF">PF004_g199</name>
    <name evidence="3" type="ORF">PF010_g250</name>
</gene>
<reference evidence="5 6" key="1">
    <citation type="submission" date="2018-09" db="EMBL/GenBank/DDBJ databases">
        <title>Genomic investigation of the strawberry pathogen Phytophthora fragariae indicates pathogenicity is determined by transcriptional variation in three key races.</title>
        <authorList>
            <person name="Adams T.M."/>
            <person name="Armitage A.D."/>
            <person name="Sobczyk M.K."/>
            <person name="Bates H.J."/>
            <person name="Dunwell J.M."/>
            <person name="Nellist C.F."/>
            <person name="Harrison R.J."/>
        </authorList>
    </citation>
    <scope>NUCLEOTIDE SEQUENCE [LARGE SCALE GENOMIC DNA]</scope>
    <source>
        <strain evidence="4 5">BC-23</strain>
        <strain evidence="3 6">ONT-3</strain>
    </source>
</reference>
<feature type="region of interest" description="Disordered" evidence="1">
    <location>
        <begin position="499"/>
        <end position="645"/>
    </location>
</feature>
<feature type="domain" description="Heterogeneous nuclear ribonucleoprotein Q acidic" evidence="2">
    <location>
        <begin position="850"/>
        <end position="919"/>
    </location>
</feature>
<feature type="region of interest" description="Disordered" evidence="1">
    <location>
        <begin position="1"/>
        <end position="24"/>
    </location>
</feature>
<dbReference type="AlphaFoldDB" id="A0A6G0PVX0"/>
<dbReference type="EMBL" id="QXGC01000004">
    <property type="protein sequence ID" value="KAE9256192.1"/>
    <property type="molecule type" value="Genomic_DNA"/>
</dbReference>
<dbReference type="InterPro" id="IPR041337">
    <property type="entry name" value="hnRNP_Q_AcD"/>
</dbReference>
<feature type="compositionally biased region" description="Low complexity" evidence="1">
    <location>
        <begin position="98"/>
        <end position="115"/>
    </location>
</feature>
<feature type="compositionally biased region" description="Low complexity" evidence="1">
    <location>
        <begin position="204"/>
        <end position="213"/>
    </location>
</feature>
<feature type="domain" description="Heterogeneous nuclear ribonucleoprotein Q acidic" evidence="2">
    <location>
        <begin position="647"/>
        <end position="713"/>
    </location>
</feature>
<proteinExistence type="predicted"/>
<feature type="compositionally biased region" description="Low complexity" evidence="1">
    <location>
        <begin position="624"/>
        <end position="641"/>
    </location>
</feature>
<feature type="region of interest" description="Disordered" evidence="1">
    <location>
        <begin position="41"/>
        <end position="382"/>
    </location>
</feature>
<dbReference type="Proteomes" id="UP000488956">
    <property type="component" value="Unassembled WGS sequence"/>
</dbReference>
<organism evidence="4 5">
    <name type="scientific">Phytophthora fragariae</name>
    <dbReference type="NCBI Taxonomy" id="53985"/>
    <lineage>
        <taxon>Eukaryota</taxon>
        <taxon>Sar</taxon>
        <taxon>Stramenopiles</taxon>
        <taxon>Oomycota</taxon>
        <taxon>Peronosporomycetes</taxon>
        <taxon>Peronosporales</taxon>
        <taxon>Peronosporaceae</taxon>
        <taxon>Phytophthora</taxon>
    </lineage>
</organism>
<evidence type="ECO:0000313" key="6">
    <source>
        <dbReference type="Proteomes" id="UP000488956"/>
    </source>
</evidence>
<feature type="compositionally biased region" description="Gly residues" evidence="1">
    <location>
        <begin position="765"/>
        <end position="777"/>
    </location>
</feature>
<sequence>MEPDGPAASAGDIVPVHVPSEQEPVDDAALTAFSDTAVTVHEETQDKAIETAGATDQQLGDVSNQPVQSDGAEQSEAPAPAEEENAEKAQQVDVVMEASAVDTAPPASDPAAISADEVDAARARQESAAVAGNDTLDTSANDEALNASAQTEEESASKSENLPEQAAPAEQVESLENAPLPQLSAVSTTGADDAGDIAPVDDTGSSSAAGESASPPPTHDESEYDPSAPAVDMSAVPHGEDEYDPANPSPAGTPVASNAAPGFADHRTAAEQEEYDPDYPSMTSAAATDEPVAMDVDQSSSVTAAGTQTTVTPAKRKADDEPNDSSNAPANGDADPKRPRIGNNENGHHEDDHKHGRRRRESSDSTASPSTSKHKRREDDHKGLSAAAWDRLMDFQTSGEFKVTQVSRAAFASVGAMPEFAQIAIIARFVRTPMREVRDKNGQLMRIYREYQKENPQIAALQPVDAFISDYKSDPGLFRFGYAPPQPATGVSNVQVPYQRDQPEDDAPVKHSPRQARAASTRTEPQLNQRQKSVDEFGRAATNDKANAQNSNAVATAPGQRPSASDPRLASRSRQGPPSPISQAMPRSATGARAEDPRRREQPLPQNSSGAVRDPRRRGSSTNQQPSPRGQPGPSRSAGSSDLYDRLPVAVRTVVDSMRREGRLQEPLNDNVVTRLLHLPERVALQAVENFSNVDLSQVENLQGFLVGIINRVNEKAIASEKQQHRPQAPSPRGHPQSALPRGGGYAPAPQGPSVLGGPPQAGRLNGGNVGNGGGYHGQVAPMAAGGPALFERPYEAPQDSRDPRRRQPAPQGPQVTQGPPQQYGGAVRGPPSVGAGRGPAMGIPSFSALPMSVQNHIHSLVANHTLSSLEELGGKCYEVLSQLSEPLANQVITRFAGANLSNVRNKSGFLIGVVKRARQEYGFN</sequence>
<comment type="caution">
    <text evidence="4">The sequence shown here is derived from an EMBL/GenBank/DDBJ whole genome shotgun (WGS) entry which is preliminary data.</text>
</comment>
<evidence type="ECO:0000259" key="2">
    <source>
        <dbReference type="Pfam" id="PF18360"/>
    </source>
</evidence>
<dbReference type="CDD" id="cd21039">
    <property type="entry name" value="NURR"/>
    <property type="match status" value="2"/>
</dbReference>
<name>A0A6G0PVX0_9STRA</name>
<feature type="region of interest" description="Disordered" evidence="1">
    <location>
        <begin position="719"/>
        <end position="840"/>
    </location>
</feature>
<accession>A0A6G0PVX0</accession>
<dbReference type="Pfam" id="PF18360">
    <property type="entry name" value="hnRNP_Q_AcD"/>
    <property type="match status" value="2"/>
</dbReference>
<evidence type="ECO:0000313" key="4">
    <source>
        <dbReference type="EMBL" id="KAE9256192.1"/>
    </source>
</evidence>
<evidence type="ECO:0000313" key="5">
    <source>
        <dbReference type="Proteomes" id="UP000476176"/>
    </source>
</evidence>
<feature type="compositionally biased region" description="Polar residues" evidence="1">
    <location>
        <begin position="54"/>
        <end position="68"/>
    </location>
</feature>
<evidence type="ECO:0000313" key="3">
    <source>
        <dbReference type="EMBL" id="KAE9140326.1"/>
    </source>
</evidence>
<feature type="compositionally biased region" description="Polar residues" evidence="1">
    <location>
        <begin position="297"/>
        <end position="312"/>
    </location>
</feature>
<feature type="compositionally biased region" description="Basic and acidic residues" evidence="1">
    <location>
        <begin position="593"/>
        <end position="602"/>
    </location>
</feature>
<feature type="compositionally biased region" description="Basic and acidic residues" evidence="1">
    <location>
        <begin position="793"/>
        <end position="803"/>
    </location>
</feature>
<feature type="compositionally biased region" description="Polar residues" evidence="1">
    <location>
        <begin position="544"/>
        <end position="554"/>
    </location>
</feature>
<dbReference type="EMBL" id="QXFX01000004">
    <property type="protein sequence ID" value="KAE9140326.1"/>
    <property type="molecule type" value="Genomic_DNA"/>
</dbReference>